<comment type="caution">
    <text evidence="1">The sequence shown here is derived from an EMBL/GenBank/DDBJ whole genome shotgun (WGS) entry which is preliminary data.</text>
</comment>
<accession>A0A2U2BBL9</accession>
<protein>
    <recommendedName>
        <fullName evidence="3">Phospholipase</fullName>
    </recommendedName>
</protein>
<evidence type="ECO:0000313" key="1">
    <source>
        <dbReference type="EMBL" id="PWE00427.1"/>
    </source>
</evidence>
<evidence type="ECO:0008006" key="3">
    <source>
        <dbReference type="Google" id="ProtNLM"/>
    </source>
</evidence>
<dbReference type="Proteomes" id="UP000244956">
    <property type="component" value="Unassembled WGS sequence"/>
</dbReference>
<keyword evidence="2" id="KW-1185">Reference proteome</keyword>
<gene>
    <name evidence="1" type="ORF">DDZ16_05725</name>
</gene>
<dbReference type="RefSeq" id="WP_109263466.1">
    <property type="nucleotide sequence ID" value="NZ_QEWP01000003.1"/>
</dbReference>
<dbReference type="OrthoDB" id="1097760at2"/>
<dbReference type="AlphaFoldDB" id="A0A2U2BBL9"/>
<name>A0A2U2BBL9_9BACT</name>
<reference evidence="1 2" key="1">
    <citation type="submission" date="2018-05" db="EMBL/GenBank/DDBJ databases">
        <title>Marinilabilia rubrum sp. nov., isolated from saltern sediment.</title>
        <authorList>
            <person name="Zhang R."/>
        </authorList>
    </citation>
    <scope>NUCLEOTIDE SEQUENCE [LARGE SCALE GENOMIC DNA]</scope>
    <source>
        <strain evidence="1 2">WTE16</strain>
    </source>
</reference>
<evidence type="ECO:0000313" key="2">
    <source>
        <dbReference type="Proteomes" id="UP000244956"/>
    </source>
</evidence>
<organism evidence="1 2">
    <name type="scientific">Marinilabilia rubra</name>
    <dbReference type="NCBI Taxonomy" id="2162893"/>
    <lineage>
        <taxon>Bacteria</taxon>
        <taxon>Pseudomonadati</taxon>
        <taxon>Bacteroidota</taxon>
        <taxon>Bacteroidia</taxon>
        <taxon>Marinilabiliales</taxon>
        <taxon>Marinilabiliaceae</taxon>
        <taxon>Marinilabilia</taxon>
    </lineage>
</organism>
<proteinExistence type="predicted"/>
<dbReference type="EMBL" id="QEWP01000003">
    <property type="protein sequence ID" value="PWE00427.1"/>
    <property type="molecule type" value="Genomic_DNA"/>
</dbReference>
<sequence length="129" mass="14682">MWILLISIAIALILALTISGFSVRKTDHTQEIQAPPADCCGAHEVCDKESLIAHTHGDVIYFNDEELDVFKGKLPDQYSQQETKQFREVLTTMHPHEVSDWLRSLMARGIKLPLDVREEALSIIRKQRA</sequence>